<gene>
    <name evidence="5" type="ORF">SAMN04489759_101616</name>
</gene>
<evidence type="ECO:0000256" key="2">
    <source>
        <dbReference type="SAM" id="Coils"/>
    </source>
</evidence>
<feature type="coiled-coil region" evidence="2">
    <location>
        <begin position="122"/>
        <end position="187"/>
    </location>
</feature>
<name>A0A1G7JAJ6_9RHOB</name>
<dbReference type="RefSeq" id="WP_093739016.1">
    <property type="nucleotide sequence ID" value="NZ_FNBP01000001.1"/>
</dbReference>
<dbReference type="Gene3D" id="2.40.30.170">
    <property type="match status" value="1"/>
</dbReference>
<dbReference type="AlphaFoldDB" id="A0A1G7JAJ6"/>
<evidence type="ECO:0000256" key="1">
    <source>
        <dbReference type="ARBA" id="ARBA00009477"/>
    </source>
</evidence>
<dbReference type="Gene3D" id="2.40.50.100">
    <property type="match status" value="1"/>
</dbReference>
<dbReference type="InterPro" id="IPR058792">
    <property type="entry name" value="Beta-barrel_RND_2"/>
</dbReference>
<dbReference type="PANTHER" id="PTHR30469:SF29">
    <property type="entry name" value="BLR2860 PROTEIN"/>
    <property type="match status" value="1"/>
</dbReference>
<sequence length="414" mass="43378">MTDTSTPERQRLDFESDAGAGRSKFVAGGIALLIALWMGSGFVMPTEEEAAEDTGPITPSAVTVAVRGSTAEAVTQVFVAEGQALPDRDTQVRAEAGGEIAEVLVSKGEDVSAGDLIARLNTTARESDLARAQEELNRAQREYDNAQALLDRGVATVDRVSEARASLAAARSAVTSAEEAMRDTEIRAPFAGRLEELDISAGEFVSVGEDFARLVDNTPLTIRVQIPQQSLKYIAVGQAADVSFITGIDAKGTVKFLSSSASAETRTFTAEIEVENADGSIPAGISARVRIPTGDTQAHFVSPAILSLNTDGTLGVKTVDEEDKVVFNRIAIVRAQTDGIWIAGLPEKAEIITIGQGFVNHGETVNPQPESALAEAPVEALAASVSGLDEPEETDTGNGQITGTAEAAQAEPVE</sequence>
<dbReference type="Gene3D" id="2.40.420.20">
    <property type="match status" value="1"/>
</dbReference>
<dbReference type="OrthoDB" id="9806939at2"/>
<accession>A0A1G7JAJ6</accession>
<keyword evidence="2" id="KW-0175">Coiled coil</keyword>
<feature type="domain" description="CusB-like beta-barrel" evidence="4">
    <location>
        <begin position="222"/>
        <end position="291"/>
    </location>
</feature>
<dbReference type="Proteomes" id="UP000199399">
    <property type="component" value="Unassembled WGS sequence"/>
</dbReference>
<keyword evidence="6" id="KW-1185">Reference proteome</keyword>
<organism evidence="5 6">
    <name type="scientific">Sulfitobacter delicatus</name>
    <dbReference type="NCBI Taxonomy" id="218672"/>
    <lineage>
        <taxon>Bacteria</taxon>
        <taxon>Pseudomonadati</taxon>
        <taxon>Pseudomonadota</taxon>
        <taxon>Alphaproteobacteria</taxon>
        <taxon>Rhodobacterales</taxon>
        <taxon>Roseobacteraceae</taxon>
        <taxon>Sulfitobacter</taxon>
    </lineage>
</organism>
<dbReference type="Gene3D" id="1.10.287.470">
    <property type="entry name" value="Helix hairpin bin"/>
    <property type="match status" value="1"/>
</dbReference>
<evidence type="ECO:0000313" key="6">
    <source>
        <dbReference type="Proteomes" id="UP000199399"/>
    </source>
</evidence>
<dbReference type="GO" id="GO:1990281">
    <property type="term" value="C:efflux pump complex"/>
    <property type="evidence" value="ECO:0007669"/>
    <property type="project" value="TreeGrafter"/>
</dbReference>
<dbReference type="SUPFAM" id="SSF111369">
    <property type="entry name" value="HlyD-like secretion proteins"/>
    <property type="match status" value="1"/>
</dbReference>
<dbReference type="PANTHER" id="PTHR30469">
    <property type="entry name" value="MULTIDRUG RESISTANCE PROTEIN MDTA"/>
    <property type="match status" value="1"/>
</dbReference>
<dbReference type="InterPro" id="IPR006143">
    <property type="entry name" value="RND_pump_MFP"/>
</dbReference>
<protein>
    <submittedName>
        <fullName evidence="5">Membrane fusion protein, multidrug efflux system</fullName>
    </submittedName>
</protein>
<reference evidence="6" key="1">
    <citation type="submission" date="2016-10" db="EMBL/GenBank/DDBJ databases">
        <authorList>
            <person name="Varghese N."/>
            <person name="Submissions S."/>
        </authorList>
    </citation>
    <scope>NUCLEOTIDE SEQUENCE [LARGE SCALE GENOMIC DNA]</scope>
    <source>
        <strain evidence="6">DSM 16477</strain>
    </source>
</reference>
<dbReference type="GO" id="GO:0015562">
    <property type="term" value="F:efflux transmembrane transporter activity"/>
    <property type="evidence" value="ECO:0007669"/>
    <property type="project" value="TreeGrafter"/>
</dbReference>
<feature type="compositionally biased region" description="Low complexity" evidence="3">
    <location>
        <begin position="369"/>
        <end position="386"/>
    </location>
</feature>
<dbReference type="NCBIfam" id="TIGR01730">
    <property type="entry name" value="RND_mfp"/>
    <property type="match status" value="1"/>
</dbReference>
<evidence type="ECO:0000313" key="5">
    <source>
        <dbReference type="EMBL" id="SDF21992.1"/>
    </source>
</evidence>
<proteinExistence type="inferred from homology"/>
<dbReference type="Pfam" id="PF25954">
    <property type="entry name" value="Beta-barrel_RND_2"/>
    <property type="match status" value="1"/>
</dbReference>
<dbReference type="STRING" id="218672.SAMN04489759_101616"/>
<dbReference type="EMBL" id="FNBP01000001">
    <property type="protein sequence ID" value="SDF21992.1"/>
    <property type="molecule type" value="Genomic_DNA"/>
</dbReference>
<evidence type="ECO:0000256" key="3">
    <source>
        <dbReference type="SAM" id="MobiDB-lite"/>
    </source>
</evidence>
<evidence type="ECO:0000259" key="4">
    <source>
        <dbReference type="Pfam" id="PF25954"/>
    </source>
</evidence>
<feature type="region of interest" description="Disordered" evidence="3">
    <location>
        <begin position="368"/>
        <end position="414"/>
    </location>
</feature>
<comment type="similarity">
    <text evidence="1">Belongs to the membrane fusion protein (MFP) (TC 8.A.1) family.</text>
</comment>